<dbReference type="OrthoDB" id="7000131at2"/>
<reference evidence="3 5" key="1">
    <citation type="submission" date="2016-10" db="EMBL/GenBank/DDBJ databases">
        <authorList>
            <person name="de Groot N.N."/>
        </authorList>
    </citation>
    <scope>NUCLEOTIDE SEQUENCE [LARGE SCALE GENOMIC DNA]</scope>
    <source>
        <strain evidence="3 5">BS3776</strain>
    </source>
</reference>
<reference evidence="4" key="3">
    <citation type="submission" date="2017-01" db="EMBL/GenBank/DDBJ databases">
        <authorList>
            <person name="Poblete-Castro I."/>
        </authorList>
    </citation>
    <scope>NUCLEOTIDE SEQUENCE [LARGE SCALE GENOMIC DNA]</scope>
    <source>
        <strain evidence="4">DSM 18361 / CCUG 53116 / MT1</strain>
    </source>
</reference>
<evidence type="ECO:0000313" key="1">
    <source>
        <dbReference type="EMBL" id="KAB0482824.1"/>
    </source>
</evidence>
<dbReference type="Proteomes" id="UP000460142">
    <property type="component" value="Unassembled WGS sequence"/>
</dbReference>
<keyword evidence="4" id="KW-1185">Reference proteome</keyword>
<dbReference type="EMBL" id="MSTQ01000017">
    <property type="protein sequence ID" value="OLU00226.1"/>
    <property type="molecule type" value="Genomic_DNA"/>
</dbReference>
<sequence>MTPTFLPHQTLDLVGVLEAPMPSSTEIKGRQRLLALRDQAIAAGAHVLIVLWQNLEWTLLAVQPPADVVINDARELIPNLLRNPEALQQMRQRAGQGSHLQWLTLSRPITTQH</sequence>
<evidence type="ECO:0000313" key="3">
    <source>
        <dbReference type="EMBL" id="SDO96730.1"/>
    </source>
</evidence>
<dbReference type="EMBL" id="VZPS01000018">
    <property type="protein sequence ID" value="KAB0482824.1"/>
    <property type="molecule type" value="Genomic_DNA"/>
</dbReference>
<dbReference type="Proteomes" id="UP000198549">
    <property type="component" value="Chromosome I"/>
</dbReference>
<accession>A0A1H0NWH1</accession>
<reference evidence="1 6" key="4">
    <citation type="submission" date="2019-09" db="EMBL/GenBank/DDBJ databases">
        <title>Draft genome sequences of 48 bacterial type strains from the CCUG.</title>
        <authorList>
            <person name="Tunovic T."/>
            <person name="Pineiro-Iglesias B."/>
            <person name="Unosson C."/>
            <person name="Inganas E."/>
            <person name="Ohlen M."/>
            <person name="Cardew S."/>
            <person name="Jensie-Markopoulos S."/>
            <person name="Salva-Serra F."/>
            <person name="Jaen-Luchoro D."/>
            <person name="Karlsson R."/>
            <person name="Svensson-Stadler L."/>
            <person name="Chun J."/>
            <person name="Moore E."/>
        </authorList>
    </citation>
    <scope>NUCLEOTIDE SEQUENCE [LARGE SCALE GENOMIC DNA]</scope>
    <source>
        <strain evidence="1 6">CCUG 53116</strain>
    </source>
</reference>
<evidence type="ECO:0000313" key="4">
    <source>
        <dbReference type="Proteomes" id="UP000186756"/>
    </source>
</evidence>
<evidence type="ECO:0000313" key="5">
    <source>
        <dbReference type="Proteomes" id="UP000198549"/>
    </source>
</evidence>
<gene>
    <name evidence="2" type="ORF">BVK86_22820</name>
    <name evidence="1" type="ORF">F7R15_22560</name>
    <name evidence="3" type="ORF">SAMN04490202_2403</name>
</gene>
<dbReference type="RefSeq" id="WP_075948571.1">
    <property type="nucleotide sequence ID" value="NZ_LT629709.1"/>
</dbReference>
<protein>
    <submittedName>
        <fullName evidence="3">Uncharacterized protein</fullName>
    </submittedName>
</protein>
<evidence type="ECO:0000313" key="6">
    <source>
        <dbReference type="Proteomes" id="UP000460142"/>
    </source>
</evidence>
<dbReference type="Proteomes" id="UP000186756">
    <property type="component" value="Unassembled WGS sequence"/>
</dbReference>
<organism evidence="3 5">
    <name type="scientific">Pseudomonas reinekei</name>
    <dbReference type="NCBI Taxonomy" id="395598"/>
    <lineage>
        <taxon>Bacteria</taxon>
        <taxon>Pseudomonadati</taxon>
        <taxon>Pseudomonadota</taxon>
        <taxon>Gammaproteobacteria</taxon>
        <taxon>Pseudomonadales</taxon>
        <taxon>Pseudomonadaceae</taxon>
        <taxon>Pseudomonas</taxon>
    </lineage>
</organism>
<proteinExistence type="predicted"/>
<name>A0A1H0NWH1_PSERE</name>
<evidence type="ECO:0000313" key="2">
    <source>
        <dbReference type="EMBL" id="OLU00226.1"/>
    </source>
</evidence>
<reference evidence="2" key="2">
    <citation type="submission" date="2017-01" db="EMBL/GenBank/DDBJ databases">
        <authorList>
            <person name="Mah S.A."/>
            <person name="Swanson W.J."/>
            <person name="Moy G.W."/>
            <person name="Vacquier V.D."/>
        </authorList>
    </citation>
    <scope>NUCLEOTIDE SEQUENCE [LARGE SCALE GENOMIC DNA]</scope>
    <source>
        <strain evidence="2">MT1</strain>
    </source>
</reference>
<dbReference type="EMBL" id="LT629709">
    <property type="protein sequence ID" value="SDO96730.1"/>
    <property type="molecule type" value="Genomic_DNA"/>
</dbReference>
<dbReference type="AlphaFoldDB" id="A0A1H0NWH1"/>